<dbReference type="SUPFAM" id="SSF53098">
    <property type="entry name" value="Ribonuclease H-like"/>
    <property type="match status" value="1"/>
</dbReference>
<dbReference type="Gene3D" id="3.30.420.10">
    <property type="entry name" value="Ribonuclease H-like superfamily/Ribonuclease H"/>
    <property type="match status" value="1"/>
</dbReference>
<keyword evidence="3" id="KW-1185">Reference proteome</keyword>
<feature type="domain" description="Integrase catalytic" evidence="1">
    <location>
        <begin position="1"/>
        <end position="99"/>
    </location>
</feature>
<evidence type="ECO:0000259" key="1">
    <source>
        <dbReference type="PROSITE" id="PS50994"/>
    </source>
</evidence>
<dbReference type="InterPro" id="IPR001584">
    <property type="entry name" value="Integrase_cat-core"/>
</dbReference>
<evidence type="ECO:0000313" key="2">
    <source>
        <dbReference type="EMBL" id="KAJ8881547.1"/>
    </source>
</evidence>
<sequence>MSDGGSKFTSLDFSEFAREWNFVHKTSGPYYPQSNGMSERHIQTIKKTLKKAMADHKYLHMVLLEKHNTPIINGFSPAHLLMGCRLGAFVPVVPVFLDPVLPDHKEFC</sequence>
<dbReference type="InterPro" id="IPR036397">
    <property type="entry name" value="RNaseH_sf"/>
</dbReference>
<accession>A0ABQ9HB53</accession>
<gene>
    <name evidence="2" type="ORF">PR048_018029</name>
</gene>
<evidence type="ECO:0000313" key="3">
    <source>
        <dbReference type="Proteomes" id="UP001159363"/>
    </source>
</evidence>
<dbReference type="EMBL" id="JARBHB010000006">
    <property type="protein sequence ID" value="KAJ8881547.1"/>
    <property type="molecule type" value="Genomic_DNA"/>
</dbReference>
<dbReference type="Proteomes" id="UP001159363">
    <property type="component" value="Chromosome 5"/>
</dbReference>
<reference evidence="2 3" key="1">
    <citation type="submission" date="2023-02" db="EMBL/GenBank/DDBJ databases">
        <title>LHISI_Scaffold_Assembly.</title>
        <authorList>
            <person name="Stuart O.P."/>
            <person name="Cleave R."/>
            <person name="Magrath M.J.L."/>
            <person name="Mikheyev A.S."/>
        </authorList>
    </citation>
    <scope>NUCLEOTIDE SEQUENCE [LARGE SCALE GENOMIC DNA]</scope>
    <source>
        <strain evidence="2">Daus_M_001</strain>
        <tissue evidence="2">Leg muscle</tissue>
    </source>
</reference>
<name>A0ABQ9HB53_9NEOP</name>
<protein>
    <recommendedName>
        <fullName evidence="1">Integrase catalytic domain-containing protein</fullName>
    </recommendedName>
</protein>
<dbReference type="PROSITE" id="PS50994">
    <property type="entry name" value="INTEGRASE"/>
    <property type="match status" value="1"/>
</dbReference>
<organism evidence="2 3">
    <name type="scientific">Dryococelus australis</name>
    <dbReference type="NCBI Taxonomy" id="614101"/>
    <lineage>
        <taxon>Eukaryota</taxon>
        <taxon>Metazoa</taxon>
        <taxon>Ecdysozoa</taxon>
        <taxon>Arthropoda</taxon>
        <taxon>Hexapoda</taxon>
        <taxon>Insecta</taxon>
        <taxon>Pterygota</taxon>
        <taxon>Neoptera</taxon>
        <taxon>Polyneoptera</taxon>
        <taxon>Phasmatodea</taxon>
        <taxon>Verophasmatodea</taxon>
        <taxon>Anareolatae</taxon>
        <taxon>Phasmatidae</taxon>
        <taxon>Eurycanthinae</taxon>
        <taxon>Dryococelus</taxon>
    </lineage>
</organism>
<proteinExistence type="predicted"/>
<dbReference type="InterPro" id="IPR050951">
    <property type="entry name" value="Retrovirus_Pol_polyprotein"/>
</dbReference>
<comment type="caution">
    <text evidence="2">The sequence shown here is derived from an EMBL/GenBank/DDBJ whole genome shotgun (WGS) entry which is preliminary data.</text>
</comment>
<dbReference type="InterPro" id="IPR012337">
    <property type="entry name" value="RNaseH-like_sf"/>
</dbReference>
<dbReference type="PANTHER" id="PTHR37984">
    <property type="entry name" value="PROTEIN CBG26694"/>
    <property type="match status" value="1"/>
</dbReference>
<dbReference type="PANTHER" id="PTHR37984:SF5">
    <property type="entry name" value="PROTEIN NYNRIN-LIKE"/>
    <property type="match status" value="1"/>
</dbReference>